<dbReference type="InterPro" id="IPR036388">
    <property type="entry name" value="WH-like_DNA-bd_sf"/>
</dbReference>
<dbReference type="PROSITE" id="PS50995">
    <property type="entry name" value="HTH_MARR_2"/>
    <property type="match status" value="1"/>
</dbReference>
<dbReference type="PRINTS" id="PR00598">
    <property type="entry name" value="HTHMARR"/>
</dbReference>
<name>A0A7C3PF78_9CYAN</name>
<evidence type="ECO:0000259" key="4">
    <source>
        <dbReference type="PROSITE" id="PS50995"/>
    </source>
</evidence>
<keyword evidence="2" id="KW-0238">DNA-binding</keyword>
<evidence type="ECO:0000313" key="5">
    <source>
        <dbReference type="EMBL" id="HFM98079.1"/>
    </source>
</evidence>
<sequence>MSQDRIDQILCQWQQESPQLDASSLAVVGRILRIARLLEKHREAVLSDYGLNVWSFDVLATLRRQGSPYQLKPTDLYNLLMLSSGAMTNRIDRLEQDGIVVRSRDASDRRSVIVQLTPKGIALADQVMPVLFESEQKLLAQFGTLTETDTLTALLRQFLGSLEKSVK</sequence>
<organism evidence="5">
    <name type="scientific">Oscillatoriales cyanobacterium SpSt-418</name>
    <dbReference type="NCBI Taxonomy" id="2282169"/>
    <lineage>
        <taxon>Bacteria</taxon>
        <taxon>Bacillati</taxon>
        <taxon>Cyanobacteriota</taxon>
        <taxon>Cyanophyceae</taxon>
        <taxon>Oscillatoriophycideae</taxon>
        <taxon>Oscillatoriales</taxon>
    </lineage>
</organism>
<reference evidence="5" key="1">
    <citation type="journal article" date="2020" name="mSystems">
        <title>Genome- and Community-Level Interaction Insights into Carbon Utilization and Element Cycling Functions of Hydrothermarchaeota in Hydrothermal Sediment.</title>
        <authorList>
            <person name="Zhou Z."/>
            <person name="Liu Y."/>
            <person name="Xu W."/>
            <person name="Pan J."/>
            <person name="Luo Z.H."/>
            <person name="Li M."/>
        </authorList>
    </citation>
    <scope>NUCLEOTIDE SEQUENCE [LARGE SCALE GENOMIC DNA]</scope>
    <source>
        <strain evidence="5">SpSt-418</strain>
    </source>
</reference>
<dbReference type="PANTHER" id="PTHR42756:SF1">
    <property type="entry name" value="TRANSCRIPTIONAL REPRESSOR OF EMRAB OPERON"/>
    <property type="match status" value="1"/>
</dbReference>
<dbReference type="PANTHER" id="PTHR42756">
    <property type="entry name" value="TRANSCRIPTIONAL REGULATOR, MARR"/>
    <property type="match status" value="1"/>
</dbReference>
<evidence type="ECO:0000256" key="1">
    <source>
        <dbReference type="ARBA" id="ARBA00023015"/>
    </source>
</evidence>
<dbReference type="InterPro" id="IPR000835">
    <property type="entry name" value="HTH_MarR-typ"/>
</dbReference>
<gene>
    <name evidence="5" type="ORF">ENR64_10055</name>
</gene>
<keyword evidence="1" id="KW-0805">Transcription regulation</keyword>
<dbReference type="InterPro" id="IPR036390">
    <property type="entry name" value="WH_DNA-bd_sf"/>
</dbReference>
<evidence type="ECO:0000256" key="2">
    <source>
        <dbReference type="ARBA" id="ARBA00023125"/>
    </source>
</evidence>
<dbReference type="EMBL" id="DSRU01000143">
    <property type="protein sequence ID" value="HFM98079.1"/>
    <property type="molecule type" value="Genomic_DNA"/>
</dbReference>
<dbReference type="SMART" id="SM00347">
    <property type="entry name" value="HTH_MARR"/>
    <property type="match status" value="1"/>
</dbReference>
<dbReference type="GO" id="GO:0003700">
    <property type="term" value="F:DNA-binding transcription factor activity"/>
    <property type="evidence" value="ECO:0007669"/>
    <property type="project" value="InterPro"/>
</dbReference>
<dbReference type="Pfam" id="PF01047">
    <property type="entry name" value="MarR"/>
    <property type="match status" value="1"/>
</dbReference>
<proteinExistence type="predicted"/>
<protein>
    <submittedName>
        <fullName evidence="5">MarR family transcriptional regulator</fullName>
    </submittedName>
</protein>
<dbReference type="AlphaFoldDB" id="A0A7C3PF78"/>
<dbReference type="GO" id="GO:0003677">
    <property type="term" value="F:DNA binding"/>
    <property type="evidence" value="ECO:0007669"/>
    <property type="project" value="UniProtKB-KW"/>
</dbReference>
<keyword evidence="3" id="KW-0804">Transcription</keyword>
<comment type="caution">
    <text evidence="5">The sequence shown here is derived from an EMBL/GenBank/DDBJ whole genome shotgun (WGS) entry which is preliminary data.</text>
</comment>
<feature type="domain" description="HTH marR-type" evidence="4">
    <location>
        <begin position="24"/>
        <end position="160"/>
    </location>
</feature>
<dbReference type="SUPFAM" id="SSF46785">
    <property type="entry name" value="Winged helix' DNA-binding domain"/>
    <property type="match status" value="1"/>
</dbReference>
<accession>A0A7C3PF78</accession>
<evidence type="ECO:0000256" key="3">
    <source>
        <dbReference type="ARBA" id="ARBA00023163"/>
    </source>
</evidence>
<dbReference type="Gene3D" id="1.10.10.10">
    <property type="entry name" value="Winged helix-like DNA-binding domain superfamily/Winged helix DNA-binding domain"/>
    <property type="match status" value="1"/>
</dbReference>